<reference evidence="2 3" key="1">
    <citation type="submission" date="2019-01" db="EMBL/GenBank/DDBJ databases">
        <title>Sequencing of cultivated peanut Arachis hypogaea provides insights into genome evolution and oil improvement.</title>
        <authorList>
            <person name="Chen X."/>
        </authorList>
    </citation>
    <scope>NUCLEOTIDE SEQUENCE [LARGE SCALE GENOMIC DNA]</scope>
    <source>
        <strain evidence="3">cv. Fuhuasheng</strain>
        <tissue evidence="2">Leaves</tissue>
    </source>
</reference>
<evidence type="ECO:0000313" key="3">
    <source>
        <dbReference type="Proteomes" id="UP000289738"/>
    </source>
</evidence>
<dbReference type="EMBL" id="SDMP01000003">
    <property type="protein sequence ID" value="RYR67096.1"/>
    <property type="molecule type" value="Genomic_DNA"/>
</dbReference>
<dbReference type="Proteomes" id="UP000289738">
    <property type="component" value="Chromosome A03"/>
</dbReference>
<proteinExistence type="predicted"/>
<comment type="caution">
    <text evidence="2">The sequence shown here is derived from an EMBL/GenBank/DDBJ whole genome shotgun (WGS) entry which is preliminary data.</text>
</comment>
<evidence type="ECO:0000256" key="1">
    <source>
        <dbReference type="SAM" id="MobiDB-lite"/>
    </source>
</evidence>
<accession>A0A445DVA1</accession>
<dbReference type="AlphaFoldDB" id="A0A445DVA1"/>
<sequence length="166" mass="18507">MNRWNLTRSQSVPAPKRTTASTSSCLNYADSAKHCHMELLMQQSVSTVGSALEHMKRTHEAVNEKESKHISAALYKIEARKLSSSSKKGRWPEMSVTEDIFRENMIKGYSFSIDGIIRCIQDSKVIRTVRDVSIIAASVKSFKNKAEVAALEQKRLGIGDGSIGKY</sequence>
<keyword evidence="3" id="KW-1185">Reference proteome</keyword>
<protein>
    <submittedName>
        <fullName evidence="2">Uncharacterized protein</fullName>
    </submittedName>
</protein>
<gene>
    <name evidence="2" type="ORF">Ahy_A03g013355</name>
</gene>
<evidence type="ECO:0000313" key="2">
    <source>
        <dbReference type="EMBL" id="RYR67096.1"/>
    </source>
</evidence>
<feature type="region of interest" description="Disordered" evidence="1">
    <location>
        <begin position="1"/>
        <end position="21"/>
    </location>
</feature>
<organism evidence="2 3">
    <name type="scientific">Arachis hypogaea</name>
    <name type="common">Peanut</name>
    <dbReference type="NCBI Taxonomy" id="3818"/>
    <lineage>
        <taxon>Eukaryota</taxon>
        <taxon>Viridiplantae</taxon>
        <taxon>Streptophyta</taxon>
        <taxon>Embryophyta</taxon>
        <taxon>Tracheophyta</taxon>
        <taxon>Spermatophyta</taxon>
        <taxon>Magnoliopsida</taxon>
        <taxon>eudicotyledons</taxon>
        <taxon>Gunneridae</taxon>
        <taxon>Pentapetalae</taxon>
        <taxon>rosids</taxon>
        <taxon>fabids</taxon>
        <taxon>Fabales</taxon>
        <taxon>Fabaceae</taxon>
        <taxon>Papilionoideae</taxon>
        <taxon>50 kb inversion clade</taxon>
        <taxon>dalbergioids sensu lato</taxon>
        <taxon>Dalbergieae</taxon>
        <taxon>Pterocarpus clade</taxon>
        <taxon>Arachis</taxon>
    </lineage>
</organism>
<name>A0A445DVA1_ARAHY</name>